<dbReference type="AlphaFoldDB" id="A0A6G0RI23"/>
<comment type="caution">
    <text evidence="1">The sequence shown here is derived from an EMBL/GenBank/DDBJ whole genome shotgun (WGS) entry which is preliminary data.</text>
</comment>
<protein>
    <submittedName>
        <fullName evidence="1">Uncharacterized protein</fullName>
    </submittedName>
</protein>
<organism evidence="1 2">
    <name type="scientific">Phytophthora fragariae</name>
    <dbReference type="NCBI Taxonomy" id="53985"/>
    <lineage>
        <taxon>Eukaryota</taxon>
        <taxon>Sar</taxon>
        <taxon>Stramenopiles</taxon>
        <taxon>Oomycota</taxon>
        <taxon>Peronosporomycetes</taxon>
        <taxon>Peronosporales</taxon>
        <taxon>Peronosporaceae</taxon>
        <taxon>Phytophthora</taxon>
    </lineage>
</organism>
<reference evidence="1 2" key="1">
    <citation type="submission" date="2018-09" db="EMBL/GenBank/DDBJ databases">
        <title>Genomic investigation of the strawberry pathogen Phytophthora fragariae indicates pathogenicity is determined by transcriptional variation in three key races.</title>
        <authorList>
            <person name="Adams T.M."/>
            <person name="Armitage A.D."/>
            <person name="Sobczyk M.K."/>
            <person name="Bates H.J."/>
            <person name="Dunwell J.M."/>
            <person name="Nellist C.F."/>
            <person name="Harrison R.J."/>
        </authorList>
    </citation>
    <scope>NUCLEOTIDE SEQUENCE [LARGE SCALE GENOMIC DNA]</scope>
    <source>
        <strain evidence="1 2">NOV-77</strain>
    </source>
</reference>
<dbReference type="EMBL" id="QXFY01000907">
    <property type="protein sequence ID" value="KAE9333213.1"/>
    <property type="molecule type" value="Genomic_DNA"/>
</dbReference>
<accession>A0A6G0RI23</accession>
<evidence type="ECO:0000313" key="1">
    <source>
        <dbReference type="EMBL" id="KAE9333213.1"/>
    </source>
</evidence>
<dbReference type="Proteomes" id="UP000486351">
    <property type="component" value="Unassembled WGS sequence"/>
</dbReference>
<gene>
    <name evidence="1" type="ORF">PF008_g14561</name>
</gene>
<proteinExistence type="predicted"/>
<evidence type="ECO:0000313" key="2">
    <source>
        <dbReference type="Proteomes" id="UP000486351"/>
    </source>
</evidence>
<name>A0A6G0RI23_9STRA</name>
<sequence length="383" mass="41900">MAEPTPDCDDGAHGDDIDMVDAVTESADMIDQRTAPPLVDLTEAPSSIDTAYSAPVLVQTTLASYVETTPPSVPASMNDDIVPATPASEEEFTMGRTHQGLAEGDADLPIQAAHWLESFDGKEVAVAANGQCAFLALFASISNHSAPNLPNTVATTQQASAERHFYGVAHGELFVKWRAEGDPAYAEVVSDSYPWKETLNQLRPSDEVDLESLNKLANMQSVNSVLIKRISMRDRLDVVHARLGLPTLDADGCDNEEELTLLIAQEDSLLQEAYGIDGHASGSHDSGDVVTAVERIPTRYPRASRGDITENSYFRILSSENQDSVPEEDRPQYALLTAANGEAFSRWYTIYRKQLQVPPTELDAKHWSFDDLVAWGTSEVYRE</sequence>